<dbReference type="GO" id="GO:0005829">
    <property type="term" value="C:cytosol"/>
    <property type="evidence" value="ECO:0007669"/>
    <property type="project" value="TreeGrafter"/>
</dbReference>
<organism evidence="6 7">
    <name type="scientific">Flavobacterium succinicans</name>
    <dbReference type="NCBI Taxonomy" id="29536"/>
    <lineage>
        <taxon>Bacteria</taxon>
        <taxon>Pseudomonadati</taxon>
        <taxon>Bacteroidota</taxon>
        <taxon>Flavobacteriia</taxon>
        <taxon>Flavobacteriales</taxon>
        <taxon>Flavobacteriaceae</taxon>
        <taxon>Flavobacterium</taxon>
    </lineage>
</organism>
<dbReference type="AlphaFoldDB" id="A0A199XMQ3"/>
<reference evidence="6 7" key="1">
    <citation type="submission" date="2016-06" db="EMBL/GenBank/DDBJ databases">
        <title>Draft genome sequence of Flavobacterium succinicans strain DD5b.</title>
        <authorList>
            <person name="Poehlein A."/>
            <person name="Daniel R."/>
            <person name="Simeonova D.D."/>
        </authorList>
    </citation>
    <scope>NUCLEOTIDE SEQUENCE [LARGE SCALE GENOMIC DNA]</scope>
    <source>
        <strain evidence="6 7">DD5b</strain>
    </source>
</reference>
<proteinExistence type="inferred from homology"/>
<evidence type="ECO:0000313" key="7">
    <source>
        <dbReference type="Proteomes" id="UP000093807"/>
    </source>
</evidence>
<name>A0A199XMQ3_9FLAO</name>
<dbReference type="Proteomes" id="UP000093807">
    <property type="component" value="Unassembled WGS sequence"/>
</dbReference>
<dbReference type="SUPFAM" id="SSF111384">
    <property type="entry name" value="OmpH-like"/>
    <property type="match status" value="1"/>
</dbReference>
<feature type="chain" id="PRO_5008286680" evidence="5">
    <location>
        <begin position="21"/>
        <end position="346"/>
    </location>
</feature>
<dbReference type="SMART" id="SM00935">
    <property type="entry name" value="OmpH"/>
    <property type="match status" value="1"/>
</dbReference>
<comment type="caution">
    <text evidence="6">The sequence shown here is derived from an EMBL/GenBank/DDBJ whole genome shotgun (WGS) entry which is preliminary data.</text>
</comment>
<dbReference type="Gene3D" id="3.30.910.20">
    <property type="entry name" value="Skp domain"/>
    <property type="match status" value="1"/>
</dbReference>
<dbReference type="OrthoDB" id="9788552at2"/>
<gene>
    <name evidence="6" type="ORF">FLB_26060</name>
</gene>
<feature type="compositionally biased region" description="Basic and acidic residues" evidence="4">
    <location>
        <begin position="233"/>
        <end position="251"/>
    </location>
</feature>
<feature type="signal peptide" evidence="5">
    <location>
        <begin position="1"/>
        <end position="20"/>
    </location>
</feature>
<feature type="coiled-coil region" evidence="3">
    <location>
        <begin position="46"/>
        <end position="106"/>
    </location>
</feature>
<feature type="coiled-coil region" evidence="3">
    <location>
        <begin position="300"/>
        <end position="345"/>
    </location>
</feature>
<evidence type="ECO:0000256" key="1">
    <source>
        <dbReference type="ARBA" id="ARBA00009091"/>
    </source>
</evidence>
<dbReference type="EMBL" id="JMTM01000070">
    <property type="protein sequence ID" value="OAZ02935.1"/>
    <property type="molecule type" value="Genomic_DNA"/>
</dbReference>
<sequence>MRKHILFIFLSLFVVAIGNAQSKGPKIGYIDMEYILQNVNGYIDATNQLEVKAQAWKQEIEVKKSEIKKLKDALIIEKALLTRELIEEREAEIKFLDTELLEYQQKRFGANGDYIYQKSSLSKPVQDQVFTVVQDIAERLKFDFIFDKSSDMTMLFAAKRFDISDQVLRKLNNTDKREKLSKKQQEAEQAKEKIQEALDENPELNERQLQLEAKKAAKEKALAERIQLQEQKRKDFEDNRRRLKEEREAKKNGTVSVTTEKVATEKIKTEKAATTIKDETATTTKNNAEIERERIAAERAKSVEAKKQEIADRKKALEEKRKKILEEREAQRKAKEEQLKQKTNGN</sequence>
<dbReference type="InterPro" id="IPR024930">
    <property type="entry name" value="Skp_dom_sf"/>
</dbReference>
<evidence type="ECO:0000313" key="6">
    <source>
        <dbReference type="EMBL" id="OAZ02935.1"/>
    </source>
</evidence>
<evidence type="ECO:0000256" key="3">
    <source>
        <dbReference type="SAM" id="Coils"/>
    </source>
</evidence>
<dbReference type="Pfam" id="PF03938">
    <property type="entry name" value="OmpH"/>
    <property type="match status" value="1"/>
</dbReference>
<dbReference type="GO" id="GO:0050821">
    <property type="term" value="P:protein stabilization"/>
    <property type="evidence" value="ECO:0007669"/>
    <property type="project" value="TreeGrafter"/>
</dbReference>
<dbReference type="PANTHER" id="PTHR35089:SF1">
    <property type="entry name" value="CHAPERONE PROTEIN SKP"/>
    <property type="match status" value="1"/>
</dbReference>
<keyword evidence="7" id="KW-1185">Reference proteome</keyword>
<dbReference type="PANTHER" id="PTHR35089">
    <property type="entry name" value="CHAPERONE PROTEIN SKP"/>
    <property type="match status" value="1"/>
</dbReference>
<protein>
    <submittedName>
        <fullName evidence="6">Outer membrane protein (OmpH-like)</fullName>
    </submittedName>
</protein>
<dbReference type="GO" id="GO:0051082">
    <property type="term" value="F:unfolded protein binding"/>
    <property type="evidence" value="ECO:0007669"/>
    <property type="project" value="InterPro"/>
</dbReference>
<feature type="region of interest" description="Disordered" evidence="4">
    <location>
        <begin position="233"/>
        <end position="255"/>
    </location>
</feature>
<evidence type="ECO:0000256" key="4">
    <source>
        <dbReference type="SAM" id="MobiDB-lite"/>
    </source>
</evidence>
<keyword evidence="2 5" id="KW-0732">Signal</keyword>
<evidence type="ECO:0000256" key="2">
    <source>
        <dbReference type="ARBA" id="ARBA00022729"/>
    </source>
</evidence>
<dbReference type="PATRIC" id="fig|29536.5.peg.2706"/>
<keyword evidence="3" id="KW-0175">Coiled coil</keyword>
<accession>A0A199XMQ3</accession>
<dbReference type="InterPro" id="IPR005632">
    <property type="entry name" value="Chaperone_Skp"/>
</dbReference>
<comment type="similarity">
    <text evidence="1">Belongs to the Skp family.</text>
</comment>
<evidence type="ECO:0000256" key="5">
    <source>
        <dbReference type="SAM" id="SignalP"/>
    </source>
</evidence>